<gene>
    <name evidence="2" type="ORF">BDV28DRAFT_16634</name>
</gene>
<sequence>MKRFSFVCKGVFKSPEPLVQVRCSLSLSVRVSVIIIIIIIIIIQYYHHAMTCSRSR</sequence>
<reference evidence="3" key="1">
    <citation type="submission" date="2019-04" db="EMBL/GenBank/DDBJ databases">
        <title>Friends and foes A comparative genomics studyof 23 Aspergillus species from section Flavi.</title>
        <authorList>
            <consortium name="DOE Joint Genome Institute"/>
            <person name="Kjaerbolling I."/>
            <person name="Vesth T."/>
            <person name="Frisvad J.C."/>
            <person name="Nybo J.L."/>
            <person name="Theobald S."/>
            <person name="Kildgaard S."/>
            <person name="Isbrandt T."/>
            <person name="Kuo A."/>
            <person name="Sato A."/>
            <person name="Lyhne E.K."/>
            <person name="Kogle M.E."/>
            <person name="Wiebenga A."/>
            <person name="Kun R.S."/>
            <person name="Lubbers R.J."/>
            <person name="Makela M.R."/>
            <person name="Barry K."/>
            <person name="Chovatia M."/>
            <person name="Clum A."/>
            <person name="Daum C."/>
            <person name="Haridas S."/>
            <person name="He G."/>
            <person name="LaButti K."/>
            <person name="Lipzen A."/>
            <person name="Mondo S."/>
            <person name="Riley R."/>
            <person name="Salamov A."/>
            <person name="Simmons B.A."/>
            <person name="Magnuson J.K."/>
            <person name="Henrissat B."/>
            <person name="Mortensen U.H."/>
            <person name="Larsen T.O."/>
            <person name="Devries R.P."/>
            <person name="Grigoriev I.V."/>
            <person name="Machida M."/>
            <person name="Baker S.E."/>
            <person name="Andersen M.R."/>
        </authorList>
    </citation>
    <scope>NUCLEOTIDE SEQUENCE [LARGE SCALE GENOMIC DNA]</scope>
    <source>
        <strain evidence="3">CBS 553.77</strain>
    </source>
</reference>
<keyword evidence="1" id="KW-0812">Transmembrane</keyword>
<feature type="transmembrane region" description="Helical" evidence="1">
    <location>
        <begin position="27"/>
        <end position="46"/>
    </location>
</feature>
<keyword evidence="3" id="KW-1185">Reference proteome</keyword>
<evidence type="ECO:0000256" key="1">
    <source>
        <dbReference type="SAM" id="Phobius"/>
    </source>
</evidence>
<accession>A0A5N6ZIB9</accession>
<keyword evidence="1" id="KW-1133">Transmembrane helix</keyword>
<organism evidence="2 3">
    <name type="scientific">Aspergillus coremiiformis</name>
    <dbReference type="NCBI Taxonomy" id="138285"/>
    <lineage>
        <taxon>Eukaryota</taxon>
        <taxon>Fungi</taxon>
        <taxon>Dikarya</taxon>
        <taxon>Ascomycota</taxon>
        <taxon>Pezizomycotina</taxon>
        <taxon>Eurotiomycetes</taxon>
        <taxon>Eurotiomycetidae</taxon>
        <taxon>Eurotiales</taxon>
        <taxon>Aspergillaceae</taxon>
        <taxon>Aspergillus</taxon>
        <taxon>Aspergillus subgen. Circumdati</taxon>
    </lineage>
</organism>
<dbReference type="EMBL" id="ML739045">
    <property type="protein sequence ID" value="KAE8355880.1"/>
    <property type="molecule type" value="Genomic_DNA"/>
</dbReference>
<name>A0A5N6ZIB9_9EURO</name>
<protein>
    <submittedName>
        <fullName evidence="2">Uncharacterized protein</fullName>
    </submittedName>
</protein>
<evidence type="ECO:0000313" key="2">
    <source>
        <dbReference type="EMBL" id="KAE8355880.1"/>
    </source>
</evidence>
<dbReference type="AlphaFoldDB" id="A0A5N6ZIB9"/>
<keyword evidence="1" id="KW-0472">Membrane</keyword>
<evidence type="ECO:0000313" key="3">
    <source>
        <dbReference type="Proteomes" id="UP000327118"/>
    </source>
</evidence>
<dbReference type="Proteomes" id="UP000327118">
    <property type="component" value="Unassembled WGS sequence"/>
</dbReference>
<proteinExistence type="predicted"/>